<dbReference type="OrthoDB" id="3219854at2759"/>
<proteinExistence type="predicted"/>
<keyword evidence="1" id="KW-1133">Transmembrane helix</keyword>
<organism evidence="3 5">
    <name type="scientific">Sphaerobolus stellatus (strain SS14)</name>
    <dbReference type="NCBI Taxonomy" id="990650"/>
    <lineage>
        <taxon>Eukaryota</taxon>
        <taxon>Fungi</taxon>
        <taxon>Dikarya</taxon>
        <taxon>Basidiomycota</taxon>
        <taxon>Agaricomycotina</taxon>
        <taxon>Agaricomycetes</taxon>
        <taxon>Phallomycetidae</taxon>
        <taxon>Geastrales</taxon>
        <taxon>Sphaerobolaceae</taxon>
        <taxon>Sphaerobolus</taxon>
    </lineage>
</organism>
<feature type="non-terminal residue" evidence="3">
    <location>
        <position position="143"/>
    </location>
</feature>
<reference evidence="3 5" key="1">
    <citation type="submission" date="2014-06" db="EMBL/GenBank/DDBJ databases">
        <title>Evolutionary Origins and Diversification of the Mycorrhizal Mutualists.</title>
        <authorList>
            <consortium name="DOE Joint Genome Institute"/>
            <consortium name="Mycorrhizal Genomics Consortium"/>
            <person name="Kohler A."/>
            <person name="Kuo A."/>
            <person name="Nagy L.G."/>
            <person name="Floudas D."/>
            <person name="Copeland A."/>
            <person name="Barry K.W."/>
            <person name="Cichocki N."/>
            <person name="Veneault-Fourrey C."/>
            <person name="LaButti K."/>
            <person name="Lindquist E.A."/>
            <person name="Lipzen A."/>
            <person name="Lundell T."/>
            <person name="Morin E."/>
            <person name="Murat C."/>
            <person name="Riley R."/>
            <person name="Ohm R."/>
            <person name="Sun H."/>
            <person name="Tunlid A."/>
            <person name="Henrissat B."/>
            <person name="Grigoriev I.V."/>
            <person name="Hibbett D.S."/>
            <person name="Martin F."/>
        </authorList>
    </citation>
    <scope>NUCLEOTIDE SEQUENCE [LARGE SCALE GENOMIC DNA]</scope>
    <source>
        <strain evidence="3 5">SS14</strain>
    </source>
</reference>
<dbReference type="InterPro" id="IPR045338">
    <property type="entry name" value="DUF6535"/>
</dbReference>
<dbReference type="EMBL" id="KN838130">
    <property type="protein sequence ID" value="KIJ22535.1"/>
    <property type="molecule type" value="Genomic_DNA"/>
</dbReference>
<protein>
    <recommendedName>
        <fullName evidence="2">DUF6535 domain-containing protein</fullName>
    </recommendedName>
</protein>
<keyword evidence="1" id="KW-0812">Transmembrane</keyword>
<feature type="transmembrane region" description="Helical" evidence="1">
    <location>
        <begin position="117"/>
        <end position="140"/>
    </location>
</feature>
<name>A0A0C9TKZ9_SPHS4</name>
<keyword evidence="1" id="KW-0472">Membrane</keyword>
<evidence type="ECO:0000313" key="5">
    <source>
        <dbReference type="Proteomes" id="UP000054279"/>
    </source>
</evidence>
<keyword evidence="5" id="KW-1185">Reference proteome</keyword>
<evidence type="ECO:0000313" key="4">
    <source>
        <dbReference type="EMBL" id="KIJ22535.1"/>
    </source>
</evidence>
<gene>
    <name evidence="4" type="ORF">M422DRAFT_197061</name>
    <name evidence="3" type="ORF">M422DRAFT_197062</name>
</gene>
<feature type="domain" description="DUF6535" evidence="2">
    <location>
        <begin position="25"/>
        <end position="143"/>
    </location>
</feature>
<dbReference type="Pfam" id="PF20153">
    <property type="entry name" value="DUF6535"/>
    <property type="match status" value="1"/>
</dbReference>
<accession>A0A0C9TKZ9</accession>
<dbReference type="EMBL" id="KN838131">
    <property type="protein sequence ID" value="KIJ22534.1"/>
    <property type="molecule type" value="Genomic_DNA"/>
</dbReference>
<dbReference type="Proteomes" id="UP000054279">
    <property type="component" value="Unassembled WGS sequence"/>
</dbReference>
<sequence>MISRTSFHSSKLFPAEHIDKRNLFWSAYDRLSKETDEELIERYNGDLEVQLIFAGLFSVVCSTFIVDLKSDLEPRLGDATNALLAFLLDTSLNLTVTPQNIALASIAQARRLSHSELVAHSFAYASFSLSLFAAICTVLGKQW</sequence>
<dbReference type="HOGENOM" id="CLU_018688_3_0_1"/>
<evidence type="ECO:0000256" key="1">
    <source>
        <dbReference type="SAM" id="Phobius"/>
    </source>
</evidence>
<evidence type="ECO:0000313" key="3">
    <source>
        <dbReference type="EMBL" id="KIJ22534.1"/>
    </source>
</evidence>
<dbReference type="AlphaFoldDB" id="A0A0C9TKZ9"/>
<evidence type="ECO:0000259" key="2">
    <source>
        <dbReference type="Pfam" id="PF20153"/>
    </source>
</evidence>